<feature type="modified residue" description="N6-(pyridoxal phosphate)lysine" evidence="4">
    <location>
        <position position="220"/>
    </location>
</feature>
<feature type="binding site" evidence="4">
    <location>
        <position position="165"/>
    </location>
    <ligand>
        <name>pyridoxal 5'-phosphate</name>
        <dbReference type="ChEBI" id="CHEBI:597326"/>
    </ligand>
</feature>
<evidence type="ECO:0000256" key="3">
    <source>
        <dbReference type="ARBA" id="ARBA00022898"/>
    </source>
</evidence>
<evidence type="ECO:0000313" key="7">
    <source>
        <dbReference type="EMBL" id="MEM5502719.1"/>
    </source>
</evidence>
<evidence type="ECO:0000256" key="5">
    <source>
        <dbReference type="NCBIfam" id="TIGR01814"/>
    </source>
</evidence>
<feature type="binding site" evidence="4">
    <location>
        <position position="95"/>
    </location>
    <ligand>
        <name>pyridoxal 5'-phosphate</name>
        <dbReference type="ChEBI" id="CHEBI:597326"/>
    </ligand>
</feature>
<comment type="function">
    <text evidence="4 6">Catalyzes the cleavage of L-kynurenine (L-Kyn) and L-3-hydroxykynurenine (L-3OHKyn) into anthranilic acid (AA) and 3-hydroxyanthranilic acid (3-OHAA), respectively.</text>
</comment>
<feature type="binding site" evidence="4">
    <location>
        <position position="194"/>
    </location>
    <ligand>
        <name>pyridoxal 5'-phosphate</name>
        <dbReference type="ChEBI" id="CHEBI:597326"/>
    </ligand>
</feature>
<feature type="binding site" evidence="4">
    <location>
        <position position="96"/>
    </location>
    <ligand>
        <name>pyridoxal 5'-phosphate</name>
        <dbReference type="ChEBI" id="CHEBI:597326"/>
    </ligand>
</feature>
<keyword evidence="3 4" id="KW-0663">Pyridoxal phosphate</keyword>
<dbReference type="InterPro" id="IPR015424">
    <property type="entry name" value="PyrdxlP-dep_Trfase"/>
</dbReference>
<comment type="similarity">
    <text evidence="4 6">Belongs to the kynureninase family.</text>
</comment>
<keyword evidence="1 4" id="KW-0662">Pyridine nucleotide biosynthesis</keyword>
<dbReference type="HAMAP" id="MF_01970">
    <property type="entry name" value="Kynureninase"/>
    <property type="match status" value="1"/>
</dbReference>
<dbReference type="PANTHER" id="PTHR14084:SF0">
    <property type="entry name" value="KYNURENINASE"/>
    <property type="match status" value="1"/>
</dbReference>
<accession>A0ABU9T9A7</accession>
<dbReference type="Gene3D" id="3.40.640.10">
    <property type="entry name" value="Type I PLP-dependent aspartate aminotransferase-like (Major domain)"/>
    <property type="match status" value="1"/>
</dbReference>
<dbReference type="PANTHER" id="PTHR14084">
    <property type="entry name" value="KYNURENINASE"/>
    <property type="match status" value="1"/>
</dbReference>
<dbReference type="Gene3D" id="3.90.1150.10">
    <property type="entry name" value="Aspartate Aminotransferase, domain 1"/>
    <property type="match status" value="1"/>
</dbReference>
<dbReference type="RefSeq" id="WP_342848973.1">
    <property type="nucleotide sequence ID" value="NZ_JBBMQO010000008.1"/>
</dbReference>
<keyword evidence="8" id="KW-1185">Reference proteome</keyword>
<dbReference type="PIRSF" id="PIRSF038800">
    <property type="entry name" value="KYNU"/>
    <property type="match status" value="1"/>
</dbReference>
<comment type="caution">
    <text evidence="7">The sequence shown here is derived from an EMBL/GenBank/DDBJ whole genome shotgun (WGS) entry which is preliminary data.</text>
</comment>
<feature type="binding site" evidence="4">
    <location>
        <position position="249"/>
    </location>
    <ligand>
        <name>pyridoxal 5'-phosphate</name>
        <dbReference type="ChEBI" id="CHEBI:597326"/>
    </ligand>
</feature>
<dbReference type="EC" id="3.7.1.3" evidence="4 5"/>
<organism evidence="7 8">
    <name type="scientific">Ahrensia kielensis</name>
    <dbReference type="NCBI Taxonomy" id="76980"/>
    <lineage>
        <taxon>Bacteria</taxon>
        <taxon>Pseudomonadati</taxon>
        <taxon>Pseudomonadota</taxon>
        <taxon>Alphaproteobacteria</taxon>
        <taxon>Hyphomicrobiales</taxon>
        <taxon>Ahrensiaceae</taxon>
        <taxon>Ahrensia</taxon>
    </lineage>
</organism>
<feature type="binding site" evidence="4">
    <location>
        <position position="275"/>
    </location>
    <ligand>
        <name>pyridoxal 5'-phosphate</name>
        <dbReference type="ChEBI" id="CHEBI:597326"/>
    </ligand>
</feature>
<feature type="binding site" evidence="4">
    <location>
        <position position="219"/>
    </location>
    <ligand>
        <name>pyridoxal 5'-phosphate</name>
        <dbReference type="ChEBI" id="CHEBI:597326"/>
    </ligand>
</feature>
<comment type="cofactor">
    <cofactor evidence="4 6">
        <name>pyridoxal 5'-phosphate</name>
        <dbReference type="ChEBI" id="CHEBI:597326"/>
    </cofactor>
</comment>
<reference evidence="7 8" key="1">
    <citation type="submission" date="2024-03" db="EMBL/GenBank/DDBJ databases">
        <title>Community enrichment and isolation of bacterial strains for fucoidan degradation.</title>
        <authorList>
            <person name="Sichert A."/>
        </authorList>
    </citation>
    <scope>NUCLEOTIDE SEQUENCE [LARGE SCALE GENOMIC DNA]</scope>
    <source>
        <strain evidence="7 8">AS62</strain>
    </source>
</reference>
<keyword evidence="2 4" id="KW-0378">Hydrolase</keyword>
<dbReference type="InterPro" id="IPR010111">
    <property type="entry name" value="Kynureninase"/>
</dbReference>
<evidence type="ECO:0000256" key="1">
    <source>
        <dbReference type="ARBA" id="ARBA00022642"/>
    </source>
</evidence>
<name>A0ABU9T9A7_9HYPH</name>
<protein>
    <recommendedName>
        <fullName evidence="4 5">Kynureninase</fullName>
        <ecNumber evidence="4 5">3.7.1.3</ecNumber>
    </recommendedName>
    <alternativeName>
        <fullName evidence="4">L-kynurenine hydrolase</fullName>
    </alternativeName>
</protein>
<evidence type="ECO:0000256" key="4">
    <source>
        <dbReference type="HAMAP-Rule" id="MF_01970"/>
    </source>
</evidence>
<gene>
    <name evidence="4 7" type="primary">kynU</name>
    <name evidence="7" type="ORF">WNY59_14085</name>
</gene>
<dbReference type="InterPro" id="IPR015421">
    <property type="entry name" value="PyrdxlP-dep_Trfase_major"/>
</dbReference>
<comment type="pathway">
    <text evidence="4 6">Cofactor biosynthesis; NAD(+) biosynthesis; quinolinate from L-kynurenine: step 2/3.</text>
</comment>
<comment type="pathway">
    <text evidence="4 6">Amino-acid degradation; L-kynurenine degradation; L-alanine and anthranilate from L-kynurenine: step 1/1.</text>
</comment>
<proteinExistence type="inferred from homology"/>
<comment type="catalytic activity">
    <reaction evidence="4 6">
        <text>L-kynurenine + H2O = anthranilate + L-alanine + H(+)</text>
        <dbReference type="Rhea" id="RHEA:16813"/>
        <dbReference type="ChEBI" id="CHEBI:15377"/>
        <dbReference type="ChEBI" id="CHEBI:15378"/>
        <dbReference type="ChEBI" id="CHEBI:16567"/>
        <dbReference type="ChEBI" id="CHEBI:57959"/>
        <dbReference type="ChEBI" id="CHEBI:57972"/>
        <dbReference type="EC" id="3.7.1.3"/>
    </reaction>
</comment>
<dbReference type="SUPFAM" id="SSF53383">
    <property type="entry name" value="PLP-dependent transferases"/>
    <property type="match status" value="1"/>
</dbReference>
<sequence>MTNERHAGKNKRESILKKDQFYLPEGVIYLDGNSLGPMPKAASSRVNKTVEDEWGEMLIKGWNDAGWMKQPSILGDKIGKLLGCAAGSTVLGDTLSVKVYQALAAALAMRPDRKIVLSDSGNFPSDLYIADGLLRTLKSGHELRVVAPEDVYDNITEDVAVVMLTQVDYRTGRMHDMNALTKATHDVGAVSIWDLAHSAGAVPVDMAASNAEFAVGCTYKYLNGGPGAPAFIYIRPDIADSVEPSLAGWLGHAQPFAFDLDYRPAPGIERMRVGTPPILQLAALETALAIWDGVSMDDVRAKSIALSELFIEGVEATCSQLKLISPRDSSQRGSQISFAFEHGYPAMQALIAAGVIGDFRAPDTMRFGFTPLYLDENDVKRAVEILADIMKNDTWKQPRFQKKGDVT</sequence>
<dbReference type="EMBL" id="JBBMQO010000008">
    <property type="protein sequence ID" value="MEM5502719.1"/>
    <property type="molecule type" value="Genomic_DNA"/>
</dbReference>
<dbReference type="NCBIfam" id="TIGR01814">
    <property type="entry name" value="kynureninase"/>
    <property type="match status" value="1"/>
</dbReference>
<dbReference type="InterPro" id="IPR015422">
    <property type="entry name" value="PyrdxlP-dep_Trfase_small"/>
</dbReference>
<comment type="subunit">
    <text evidence="4 6">Homodimer.</text>
</comment>
<comment type="catalytic activity">
    <reaction evidence="6">
        <text>3-hydroxy-L-kynurenine + H2O = 3-hydroxyanthranilate + L-alanine + H(+)</text>
        <dbReference type="Rhea" id="RHEA:25143"/>
        <dbReference type="ChEBI" id="CHEBI:15377"/>
        <dbReference type="ChEBI" id="CHEBI:15378"/>
        <dbReference type="ChEBI" id="CHEBI:36559"/>
        <dbReference type="ChEBI" id="CHEBI:57972"/>
        <dbReference type="ChEBI" id="CHEBI:58125"/>
        <dbReference type="EC" id="3.7.1.3"/>
    </reaction>
</comment>
<feature type="binding site" evidence="4">
    <location>
        <begin position="123"/>
        <end position="126"/>
    </location>
    <ligand>
        <name>pyridoxal 5'-phosphate</name>
        <dbReference type="ChEBI" id="CHEBI:597326"/>
    </ligand>
</feature>
<dbReference type="GO" id="GO:0030429">
    <property type="term" value="F:kynureninase activity"/>
    <property type="evidence" value="ECO:0007669"/>
    <property type="project" value="UniProtKB-EC"/>
</dbReference>
<evidence type="ECO:0000313" key="8">
    <source>
        <dbReference type="Proteomes" id="UP001477870"/>
    </source>
</evidence>
<evidence type="ECO:0000256" key="2">
    <source>
        <dbReference type="ARBA" id="ARBA00022801"/>
    </source>
</evidence>
<dbReference type="Pfam" id="PF22580">
    <property type="entry name" value="KYNU_C"/>
    <property type="match status" value="1"/>
</dbReference>
<evidence type="ECO:0000256" key="6">
    <source>
        <dbReference type="PIRNR" id="PIRNR038800"/>
    </source>
</evidence>
<feature type="binding site" evidence="4">
    <location>
        <position position="197"/>
    </location>
    <ligand>
        <name>pyridoxal 5'-phosphate</name>
        <dbReference type="ChEBI" id="CHEBI:597326"/>
    </ligand>
</feature>
<dbReference type="Proteomes" id="UP001477870">
    <property type="component" value="Unassembled WGS sequence"/>
</dbReference>